<dbReference type="EC" id="2.1.1.-" evidence="1"/>
<dbReference type="PANTHER" id="PTHR43591">
    <property type="entry name" value="METHYLTRANSFERASE"/>
    <property type="match status" value="1"/>
</dbReference>
<dbReference type="RefSeq" id="WP_250828157.1">
    <property type="nucleotide sequence ID" value="NZ_JAMOIL010000023.1"/>
</dbReference>
<proteinExistence type="predicted"/>
<reference evidence="1" key="1">
    <citation type="submission" date="2022-05" db="EMBL/GenBank/DDBJ databases">
        <authorList>
            <person name="Tuo L."/>
        </authorList>
    </citation>
    <scope>NUCLEOTIDE SEQUENCE</scope>
    <source>
        <strain evidence="1">BSK12Z-4</strain>
    </source>
</reference>
<gene>
    <name evidence="1" type="ORF">M8330_16155</name>
</gene>
<dbReference type="Pfam" id="PF01209">
    <property type="entry name" value="Ubie_methyltran"/>
    <property type="match status" value="1"/>
</dbReference>
<dbReference type="InterPro" id="IPR029063">
    <property type="entry name" value="SAM-dependent_MTases_sf"/>
</dbReference>
<dbReference type="GO" id="GO:0032259">
    <property type="term" value="P:methylation"/>
    <property type="evidence" value="ECO:0007669"/>
    <property type="project" value="UniProtKB-KW"/>
</dbReference>
<comment type="caution">
    <text evidence="1">The sequence shown here is derived from an EMBL/GenBank/DDBJ whole genome shotgun (WGS) entry which is preliminary data.</text>
</comment>
<keyword evidence="2" id="KW-1185">Reference proteome</keyword>
<dbReference type="GO" id="GO:0008168">
    <property type="term" value="F:methyltransferase activity"/>
    <property type="evidence" value="ECO:0007669"/>
    <property type="project" value="UniProtKB-KW"/>
</dbReference>
<dbReference type="PANTHER" id="PTHR43591:SF24">
    <property type="entry name" value="2-METHOXY-6-POLYPRENYL-1,4-BENZOQUINOL METHYLASE, MITOCHONDRIAL"/>
    <property type="match status" value="1"/>
</dbReference>
<protein>
    <submittedName>
        <fullName evidence="1">Class I SAM-dependent methyltransferase</fullName>
        <ecNumber evidence="1">2.1.1.-</ecNumber>
    </submittedName>
</protein>
<dbReference type="Gene3D" id="3.40.50.150">
    <property type="entry name" value="Vaccinia Virus protein VP39"/>
    <property type="match status" value="1"/>
</dbReference>
<organism evidence="1 2">
    <name type="scientific">Nocardioides bruguierae</name>
    <dbReference type="NCBI Taxonomy" id="2945102"/>
    <lineage>
        <taxon>Bacteria</taxon>
        <taxon>Bacillati</taxon>
        <taxon>Actinomycetota</taxon>
        <taxon>Actinomycetes</taxon>
        <taxon>Propionibacteriales</taxon>
        <taxon>Nocardioidaceae</taxon>
        <taxon>Nocardioides</taxon>
    </lineage>
</organism>
<accession>A0A9X2DC72</accession>
<sequence>MSTDTRPTINAGTVPDAFDDVAETYDLMVGLSPGYHSQLRASARAVVEALPTTPGRRPRVLDLGCGSGASTRALVSALGEAGVDAEIVGVDGSAGMLRSASSKPALSGVTFAQADAEHLTSSDLGSFDGVLTAYLFRNVAARDRLIGEIREVLAPGGVLVVHDYSVGDSLTARWAWHATCWGVIVPLGMATAPQSPIYRYLWRSVLSFDGVRGFADRLWRGGLTEVETRTVSGWQAGQVHAWRARKASA</sequence>
<dbReference type="Proteomes" id="UP001139485">
    <property type="component" value="Unassembled WGS sequence"/>
</dbReference>
<dbReference type="EMBL" id="JAMOIL010000023">
    <property type="protein sequence ID" value="MCM0621824.1"/>
    <property type="molecule type" value="Genomic_DNA"/>
</dbReference>
<dbReference type="AlphaFoldDB" id="A0A9X2DC72"/>
<evidence type="ECO:0000313" key="1">
    <source>
        <dbReference type="EMBL" id="MCM0621824.1"/>
    </source>
</evidence>
<keyword evidence="1" id="KW-0489">Methyltransferase</keyword>
<keyword evidence="1" id="KW-0808">Transferase</keyword>
<dbReference type="SUPFAM" id="SSF53335">
    <property type="entry name" value="S-adenosyl-L-methionine-dependent methyltransferases"/>
    <property type="match status" value="1"/>
</dbReference>
<name>A0A9X2DC72_9ACTN</name>
<evidence type="ECO:0000313" key="2">
    <source>
        <dbReference type="Proteomes" id="UP001139485"/>
    </source>
</evidence>
<dbReference type="CDD" id="cd02440">
    <property type="entry name" value="AdoMet_MTases"/>
    <property type="match status" value="1"/>
</dbReference>